<proteinExistence type="inferred from homology"/>
<keyword evidence="9" id="KW-0472">Membrane</keyword>
<keyword evidence="8" id="KW-1133">Transmembrane helix</keyword>
<evidence type="ECO:0000259" key="11">
    <source>
        <dbReference type="Pfam" id="PF02709"/>
    </source>
</evidence>
<comment type="similarity">
    <text evidence="3">Belongs to the glycosyltransferase 7 family.</text>
</comment>
<dbReference type="WBParaSite" id="DME_0000975301-mRNA-1">
    <property type="protein sequence ID" value="DME_0000975301-mRNA-1"/>
    <property type="gene ID" value="DME_0000975301"/>
</dbReference>
<protein>
    <submittedName>
        <fullName evidence="16">Glyco_transf_7N domain-containing protein</fullName>
    </submittedName>
</protein>
<dbReference type="InterPro" id="IPR029044">
    <property type="entry name" value="Nucleotide-diphossugar_trans"/>
</dbReference>
<dbReference type="Pfam" id="PF13733">
    <property type="entry name" value="Glyco_transf_7N"/>
    <property type="match status" value="1"/>
</dbReference>
<dbReference type="Gene3D" id="3.90.550.10">
    <property type="entry name" value="Spore Coat Polysaccharide Biosynthesis Protein SpsA, Chain A"/>
    <property type="match status" value="1"/>
</dbReference>
<dbReference type="GO" id="GO:0005794">
    <property type="term" value="C:Golgi apparatus"/>
    <property type="evidence" value="ECO:0007669"/>
    <property type="project" value="TreeGrafter"/>
</dbReference>
<dbReference type="OrthoDB" id="10038994at2759"/>
<dbReference type="AlphaFoldDB" id="A0A0N4UP83"/>
<dbReference type="EMBL" id="UYYG01000127">
    <property type="protein sequence ID" value="VDN53396.1"/>
    <property type="molecule type" value="Genomic_DNA"/>
</dbReference>
<keyword evidence="7" id="KW-0735">Signal-anchor</keyword>
<keyword evidence="10" id="KW-0325">Glycoprotein</keyword>
<keyword evidence="6" id="KW-0812">Transmembrane</keyword>
<dbReference type="InterPro" id="IPR003859">
    <property type="entry name" value="Galactosyl_T"/>
</dbReference>
<evidence type="ECO:0000313" key="15">
    <source>
        <dbReference type="Proteomes" id="UP000274756"/>
    </source>
</evidence>
<sequence length="258" mass="30115">MEFCDDNSIREEIIGVIMDPPELSEMAKLYPHLKPGGHNVPQTCLPLHKTIIVVPYRDREFQLRIFLYHMHSFLIRQNLEYAIIVVNQTKDELFNRAKLLNVGFVESAKLYDWNCFIFTDVDRMPENTRNIHTCADQPIHLSVDSRLGLLELGLLYYTFMGGAVAFSKTQFQKINGFSNNYWAWGGDDDDLAASCKEILLTLTLDTWRDDGLSTLDYEIDRVEKNQLYVNLVVRLKEKETTAILEKKEQYKMYRKCIE</sequence>
<dbReference type="GO" id="GO:0005975">
    <property type="term" value="P:carbohydrate metabolic process"/>
    <property type="evidence" value="ECO:0007669"/>
    <property type="project" value="InterPro"/>
</dbReference>
<dbReference type="PRINTS" id="PR02050">
    <property type="entry name" value="B14GALTRFASE"/>
</dbReference>
<keyword evidence="4" id="KW-0328">Glycosyltransferase</keyword>
<evidence type="ECO:0000256" key="3">
    <source>
        <dbReference type="ARBA" id="ARBA00005735"/>
    </source>
</evidence>
<evidence type="ECO:0000256" key="1">
    <source>
        <dbReference type="ARBA" id="ARBA00004606"/>
    </source>
</evidence>
<comment type="subcellular location">
    <subcellularLocation>
        <location evidence="1">Membrane</location>
        <topology evidence="1">Single-pass type II membrane protein</topology>
    </subcellularLocation>
</comment>
<reference evidence="13 15" key="2">
    <citation type="submission" date="2018-11" db="EMBL/GenBank/DDBJ databases">
        <authorList>
            <consortium name="Pathogen Informatics"/>
        </authorList>
    </citation>
    <scope>NUCLEOTIDE SEQUENCE [LARGE SCALE GENOMIC DNA]</scope>
</reference>
<evidence type="ECO:0000256" key="6">
    <source>
        <dbReference type="ARBA" id="ARBA00022692"/>
    </source>
</evidence>
<evidence type="ECO:0000313" key="14">
    <source>
        <dbReference type="Proteomes" id="UP000038040"/>
    </source>
</evidence>
<evidence type="ECO:0000256" key="8">
    <source>
        <dbReference type="ARBA" id="ARBA00022989"/>
    </source>
</evidence>
<organism evidence="14 16">
    <name type="scientific">Dracunculus medinensis</name>
    <name type="common">Guinea worm</name>
    <dbReference type="NCBI Taxonomy" id="318479"/>
    <lineage>
        <taxon>Eukaryota</taxon>
        <taxon>Metazoa</taxon>
        <taxon>Ecdysozoa</taxon>
        <taxon>Nematoda</taxon>
        <taxon>Chromadorea</taxon>
        <taxon>Rhabditida</taxon>
        <taxon>Spirurina</taxon>
        <taxon>Dracunculoidea</taxon>
        <taxon>Dracunculidae</taxon>
        <taxon>Dracunculus</taxon>
    </lineage>
</organism>
<name>A0A0N4UP83_DRAME</name>
<dbReference type="PANTHER" id="PTHR19300">
    <property type="entry name" value="BETA-1,4-GALACTOSYLTRANSFERASE"/>
    <property type="match status" value="1"/>
</dbReference>
<dbReference type="GO" id="GO:0016020">
    <property type="term" value="C:membrane"/>
    <property type="evidence" value="ECO:0007669"/>
    <property type="project" value="UniProtKB-SubCell"/>
</dbReference>
<dbReference type="Proteomes" id="UP000274756">
    <property type="component" value="Unassembled WGS sequence"/>
</dbReference>
<evidence type="ECO:0000259" key="12">
    <source>
        <dbReference type="Pfam" id="PF13733"/>
    </source>
</evidence>
<feature type="domain" description="Galactosyltransferase C-terminal" evidence="11">
    <location>
        <begin position="154"/>
        <end position="194"/>
    </location>
</feature>
<dbReference type="GO" id="GO:0033842">
    <property type="term" value="F:N-acetyl-beta-glucosaminyl-derivative 4-beta-N-acetylgalactosaminyltransferase activity"/>
    <property type="evidence" value="ECO:0007669"/>
    <property type="project" value="TreeGrafter"/>
</dbReference>
<dbReference type="STRING" id="318479.A0A0N4UP83"/>
<reference evidence="16" key="1">
    <citation type="submission" date="2016-04" db="UniProtKB">
        <authorList>
            <consortium name="WormBaseParasite"/>
        </authorList>
    </citation>
    <scope>IDENTIFICATION</scope>
</reference>
<dbReference type="InterPro" id="IPR027995">
    <property type="entry name" value="Galactosyl_T_N"/>
</dbReference>
<evidence type="ECO:0000256" key="9">
    <source>
        <dbReference type="ARBA" id="ARBA00023136"/>
    </source>
</evidence>
<dbReference type="GO" id="GO:0006688">
    <property type="term" value="P:glycosphingolipid biosynthetic process"/>
    <property type="evidence" value="ECO:0007669"/>
    <property type="project" value="TreeGrafter"/>
</dbReference>
<keyword evidence="15" id="KW-1185">Reference proteome</keyword>
<dbReference type="PANTHER" id="PTHR19300:SF57">
    <property type="entry name" value="BETA-1,4-N-ACETYLGALACTOSAMINYLTRANSFERASE"/>
    <property type="match status" value="1"/>
</dbReference>
<dbReference type="Proteomes" id="UP000038040">
    <property type="component" value="Unplaced"/>
</dbReference>
<keyword evidence="5" id="KW-0808">Transferase</keyword>
<gene>
    <name evidence="13" type="ORF">DME_LOCUS3369</name>
</gene>
<evidence type="ECO:0000256" key="10">
    <source>
        <dbReference type="ARBA" id="ARBA00023180"/>
    </source>
</evidence>
<dbReference type="Pfam" id="PF02709">
    <property type="entry name" value="Glyco_transf_7C"/>
    <property type="match status" value="1"/>
</dbReference>
<comment type="pathway">
    <text evidence="2">Protein modification; protein glycosylation.</text>
</comment>
<dbReference type="UniPathway" id="UPA00378"/>
<evidence type="ECO:0000313" key="13">
    <source>
        <dbReference type="EMBL" id="VDN53396.1"/>
    </source>
</evidence>
<evidence type="ECO:0000313" key="16">
    <source>
        <dbReference type="WBParaSite" id="DME_0000975301-mRNA-1"/>
    </source>
</evidence>
<evidence type="ECO:0000256" key="5">
    <source>
        <dbReference type="ARBA" id="ARBA00022679"/>
    </source>
</evidence>
<dbReference type="SUPFAM" id="SSF53448">
    <property type="entry name" value="Nucleotide-diphospho-sugar transferases"/>
    <property type="match status" value="1"/>
</dbReference>
<evidence type="ECO:0000256" key="7">
    <source>
        <dbReference type="ARBA" id="ARBA00022968"/>
    </source>
</evidence>
<dbReference type="InterPro" id="IPR027791">
    <property type="entry name" value="Galactosyl_T_C"/>
</dbReference>
<evidence type="ECO:0000256" key="2">
    <source>
        <dbReference type="ARBA" id="ARBA00004922"/>
    </source>
</evidence>
<dbReference type="GO" id="GO:0008378">
    <property type="term" value="F:galactosyltransferase activity"/>
    <property type="evidence" value="ECO:0007669"/>
    <property type="project" value="TreeGrafter"/>
</dbReference>
<evidence type="ECO:0000256" key="4">
    <source>
        <dbReference type="ARBA" id="ARBA00022676"/>
    </source>
</evidence>
<accession>A0A0N4UP83</accession>
<feature type="domain" description="Galactosyltransferase N-terminal" evidence="12">
    <location>
        <begin position="19"/>
        <end position="134"/>
    </location>
</feature>